<dbReference type="STRING" id="754502.BJG93_25830"/>
<name>A0A1I9YRA0_9BURK</name>
<dbReference type="KEGG" id="pspw:BJG93_25830"/>
<sequence length="211" mass="22308">MTTSVLEPTAGHGAPLDASDAAGSRDALARIMNGSFRPCATDRMNATTVSTQLARVDDAGTARGTWLVTIRPGMQLCAKPAVSCIVVPQPGDLVQICVDGERCWVLAVLERRDAGSELALDFGDAPVTLRAREMRVEVSDGLSFEAARLTSRAQLVTQAAAERQTRVSGTDTTHAGSTIVHNERHLAMHAKSAFVTASALMKIDAGQIHMG</sequence>
<dbReference type="AlphaFoldDB" id="A0A1I9YRA0"/>
<dbReference type="Pfam" id="PF12059">
    <property type="entry name" value="DUF3540"/>
    <property type="match status" value="1"/>
</dbReference>
<dbReference type="InterPro" id="IPR021927">
    <property type="entry name" value="DUF3540"/>
</dbReference>
<dbReference type="Proteomes" id="UP000179860">
    <property type="component" value="Chromosome 2"/>
</dbReference>
<proteinExistence type="predicted"/>
<reference evidence="2" key="1">
    <citation type="submission" date="2016-09" db="EMBL/GenBank/DDBJ databases">
        <title>The Complete Genome of Burkholderia sprentiae wsm5005.</title>
        <authorList>
            <person name="De Meyer S."/>
            <person name="Wang P."/>
            <person name="Terpolilli J."/>
        </authorList>
    </citation>
    <scope>NUCLEOTIDE SEQUENCE [LARGE SCALE GENOMIC DNA]</scope>
    <source>
        <strain evidence="2">WSM5005</strain>
    </source>
</reference>
<protein>
    <submittedName>
        <fullName evidence="2">DUF3540 domain-containing protein</fullName>
    </submittedName>
</protein>
<dbReference type="OrthoDB" id="6119047at2"/>
<dbReference type="RefSeq" id="WP_027196213.1">
    <property type="nucleotide sequence ID" value="NZ_CP017562.2"/>
</dbReference>
<feature type="region of interest" description="Disordered" evidence="1">
    <location>
        <begin position="1"/>
        <end position="20"/>
    </location>
</feature>
<organism evidence="2 3">
    <name type="scientific">Paraburkholderia sprentiae WSM5005</name>
    <dbReference type="NCBI Taxonomy" id="754502"/>
    <lineage>
        <taxon>Bacteria</taxon>
        <taxon>Pseudomonadati</taxon>
        <taxon>Pseudomonadota</taxon>
        <taxon>Betaproteobacteria</taxon>
        <taxon>Burkholderiales</taxon>
        <taxon>Burkholderiaceae</taxon>
        <taxon>Paraburkholderia</taxon>
    </lineage>
</organism>
<dbReference type="EMBL" id="CP017562">
    <property type="protein sequence ID" value="APA88728.1"/>
    <property type="molecule type" value="Genomic_DNA"/>
</dbReference>
<evidence type="ECO:0000256" key="1">
    <source>
        <dbReference type="SAM" id="MobiDB-lite"/>
    </source>
</evidence>
<keyword evidence="3" id="KW-1185">Reference proteome</keyword>
<accession>A0A1I9YRA0</accession>
<evidence type="ECO:0000313" key="2">
    <source>
        <dbReference type="EMBL" id="APA88728.1"/>
    </source>
</evidence>
<gene>
    <name evidence="2" type="ORF">BJG93_25830</name>
</gene>
<reference evidence="2" key="2">
    <citation type="submission" date="2021-06" db="EMBL/GenBank/DDBJ databases">
        <authorList>
            <person name="Rogers T.H."/>
            <person name="Ramsay J.P."/>
            <person name="Wang P."/>
            <person name="Terpolilli J."/>
        </authorList>
    </citation>
    <scope>NUCLEOTIDE SEQUENCE</scope>
    <source>
        <strain evidence="2">WSM5005</strain>
    </source>
</reference>
<evidence type="ECO:0000313" key="3">
    <source>
        <dbReference type="Proteomes" id="UP000179860"/>
    </source>
</evidence>